<name>A0A840II33_9ACTN</name>
<dbReference type="AlphaFoldDB" id="A0A840II33"/>
<sequence length="777" mass="80929">MHCSFRPRRRVTPALAAAAALVGVVAHAAPAVAVPPPAPCPNDAVREQQGSTRLPDCRAYEQVSPVDKNGGTIAAGLTARAQPGAVAFWSTGAFAGAASNMSANYRAIRGEDGWVTSPLNPPTPGRNPVLMDQPYLVALSGDFSRALIATRYPVGPDDQGTGAGANAGYGDVLRTTGDGRFEWLTQPPTLPDTANKDADFGAATDDLGVVAFNSFKHLTVPFPKPDDATQQVYVRAGDTTRLVSVAPDGTLGPDDQPLPAGSPLPGGATVGSGANTSTSGSTVGGGSRNELSDDGSTVWFTSYRTTSNPQLYVRVDALGPDAETRRVSRSRVTGAAAGDGCTATVTFLAATADGSRAWFACPTRLTDDAASDGGVYVYDRDGDELRFIASTAGAGLLPSPIVADDAVDHLWFSSRTKLTDDAVAGGVNVYVLTGDDVRHVATVRDATLQPQMLALSPDGTRLAFESRGALDPRAGSHPQVYSLDFGAPEDGVVCVSCRPDGSDSEALADLHNAGLSAFVPPNRVPPSGAIDDDGRVFFTSADKLLPEDENGTADVYQYRDGELTLISSGKDPGGAVFAGASADGTDVFLITGERLAPQDTDNGVADIYTARVGGGFLAPTQPPVCGEDCQGPPPPGFLAPEPESGRFTGPGDLDDPVPPRAPTFAVGAIGKRQRAAWARRGRTTLVVRASHAGRVRATVGGRIGRRTVRVAAASRQLARGGRVRLTLRLSKRARAHLARHRALRVTVTVRHSRVRGAKRTTVTLRKPAPKTTKGGQR</sequence>
<dbReference type="Proteomes" id="UP000585272">
    <property type="component" value="Unassembled WGS sequence"/>
</dbReference>
<feature type="region of interest" description="Disordered" evidence="1">
    <location>
        <begin position="757"/>
        <end position="777"/>
    </location>
</feature>
<proteinExistence type="predicted"/>
<keyword evidence="2" id="KW-0732">Signal</keyword>
<feature type="chain" id="PRO_5032855055" description="WD40 repeat protein" evidence="2">
    <location>
        <begin position="29"/>
        <end position="777"/>
    </location>
</feature>
<accession>A0A840II33</accession>
<evidence type="ECO:0008006" key="5">
    <source>
        <dbReference type="Google" id="ProtNLM"/>
    </source>
</evidence>
<dbReference type="SUPFAM" id="SSF82171">
    <property type="entry name" value="DPP6 N-terminal domain-like"/>
    <property type="match status" value="1"/>
</dbReference>
<feature type="compositionally biased region" description="Low complexity" evidence="1">
    <location>
        <begin position="257"/>
        <end position="281"/>
    </location>
</feature>
<dbReference type="EMBL" id="JACHNU010000007">
    <property type="protein sequence ID" value="MBB4664436.1"/>
    <property type="molecule type" value="Genomic_DNA"/>
</dbReference>
<gene>
    <name evidence="3" type="ORF">BDZ31_004047</name>
</gene>
<feature type="signal peptide" evidence="2">
    <location>
        <begin position="1"/>
        <end position="28"/>
    </location>
</feature>
<organism evidence="3 4">
    <name type="scientific">Conexibacter arvalis</name>
    <dbReference type="NCBI Taxonomy" id="912552"/>
    <lineage>
        <taxon>Bacteria</taxon>
        <taxon>Bacillati</taxon>
        <taxon>Actinomycetota</taxon>
        <taxon>Thermoleophilia</taxon>
        <taxon>Solirubrobacterales</taxon>
        <taxon>Conexibacteraceae</taxon>
        <taxon>Conexibacter</taxon>
    </lineage>
</organism>
<protein>
    <recommendedName>
        <fullName evidence="5">WD40 repeat protein</fullName>
    </recommendedName>
</protein>
<dbReference type="RefSeq" id="WP_183344486.1">
    <property type="nucleotide sequence ID" value="NZ_JACHNU010000007.1"/>
</dbReference>
<evidence type="ECO:0000256" key="2">
    <source>
        <dbReference type="SAM" id="SignalP"/>
    </source>
</evidence>
<reference evidence="3 4" key="1">
    <citation type="submission" date="2020-08" db="EMBL/GenBank/DDBJ databases">
        <title>Genomic Encyclopedia of Archaeal and Bacterial Type Strains, Phase II (KMG-II): from individual species to whole genera.</title>
        <authorList>
            <person name="Goeker M."/>
        </authorList>
    </citation>
    <scope>NUCLEOTIDE SEQUENCE [LARGE SCALE GENOMIC DNA]</scope>
    <source>
        <strain evidence="3 4">DSM 23288</strain>
    </source>
</reference>
<evidence type="ECO:0000313" key="4">
    <source>
        <dbReference type="Proteomes" id="UP000585272"/>
    </source>
</evidence>
<evidence type="ECO:0000256" key="1">
    <source>
        <dbReference type="SAM" id="MobiDB-lite"/>
    </source>
</evidence>
<keyword evidence="4" id="KW-1185">Reference proteome</keyword>
<feature type="region of interest" description="Disordered" evidence="1">
    <location>
        <begin position="244"/>
        <end position="294"/>
    </location>
</feature>
<evidence type="ECO:0000313" key="3">
    <source>
        <dbReference type="EMBL" id="MBB4664436.1"/>
    </source>
</evidence>
<dbReference type="Pfam" id="PF07676">
    <property type="entry name" value="PD40"/>
    <property type="match status" value="1"/>
</dbReference>
<dbReference type="InterPro" id="IPR011659">
    <property type="entry name" value="WD40"/>
</dbReference>
<comment type="caution">
    <text evidence="3">The sequence shown here is derived from an EMBL/GenBank/DDBJ whole genome shotgun (WGS) entry which is preliminary data.</text>
</comment>